<dbReference type="AlphaFoldDB" id="A0AA38HXB8"/>
<evidence type="ECO:0000313" key="3">
    <source>
        <dbReference type="Proteomes" id="UP001168821"/>
    </source>
</evidence>
<feature type="signal peptide" evidence="1">
    <location>
        <begin position="1"/>
        <end position="26"/>
    </location>
</feature>
<evidence type="ECO:0000256" key="1">
    <source>
        <dbReference type="SAM" id="SignalP"/>
    </source>
</evidence>
<feature type="chain" id="PRO_5041361691" evidence="1">
    <location>
        <begin position="27"/>
        <end position="79"/>
    </location>
</feature>
<dbReference type="Proteomes" id="UP001168821">
    <property type="component" value="Unassembled WGS sequence"/>
</dbReference>
<keyword evidence="1" id="KW-0732">Signal</keyword>
<gene>
    <name evidence="2" type="ORF">Zmor_023130</name>
</gene>
<name>A0AA38HXB8_9CUCU</name>
<dbReference type="EMBL" id="JALNTZ010000007">
    <property type="protein sequence ID" value="KAJ3645480.1"/>
    <property type="molecule type" value="Genomic_DNA"/>
</dbReference>
<protein>
    <submittedName>
        <fullName evidence="2">Uncharacterized protein</fullName>
    </submittedName>
</protein>
<evidence type="ECO:0000313" key="2">
    <source>
        <dbReference type="EMBL" id="KAJ3645480.1"/>
    </source>
</evidence>
<keyword evidence="3" id="KW-1185">Reference proteome</keyword>
<reference evidence="2" key="1">
    <citation type="journal article" date="2023" name="G3 (Bethesda)">
        <title>Whole genome assemblies of Zophobas morio and Tenebrio molitor.</title>
        <authorList>
            <person name="Kaur S."/>
            <person name="Stinson S.A."/>
            <person name="diCenzo G.C."/>
        </authorList>
    </citation>
    <scope>NUCLEOTIDE SEQUENCE</scope>
    <source>
        <strain evidence="2">QUZm001</strain>
    </source>
</reference>
<comment type="caution">
    <text evidence="2">The sequence shown here is derived from an EMBL/GenBank/DDBJ whole genome shotgun (WGS) entry which is preliminary data.</text>
</comment>
<accession>A0AA38HXB8</accession>
<proteinExistence type="predicted"/>
<sequence length="79" mass="8577">MSVQTYESAVFCVFIYLIVACDGISAQDLMCCSHTTGSCRSVCEKVSQSSFLGGNGLCKLNGTGFERNCFYRGAPLERD</sequence>
<organism evidence="2 3">
    <name type="scientific">Zophobas morio</name>
    <dbReference type="NCBI Taxonomy" id="2755281"/>
    <lineage>
        <taxon>Eukaryota</taxon>
        <taxon>Metazoa</taxon>
        <taxon>Ecdysozoa</taxon>
        <taxon>Arthropoda</taxon>
        <taxon>Hexapoda</taxon>
        <taxon>Insecta</taxon>
        <taxon>Pterygota</taxon>
        <taxon>Neoptera</taxon>
        <taxon>Endopterygota</taxon>
        <taxon>Coleoptera</taxon>
        <taxon>Polyphaga</taxon>
        <taxon>Cucujiformia</taxon>
        <taxon>Tenebrionidae</taxon>
        <taxon>Zophobas</taxon>
    </lineage>
</organism>